<dbReference type="RefSeq" id="XP_070915140.1">
    <property type="nucleotide sequence ID" value="XM_071059039.1"/>
</dbReference>
<comment type="caution">
    <text evidence="2">The sequence shown here is derived from an EMBL/GenBank/DDBJ whole genome shotgun (WGS) entry which is preliminary data.</text>
</comment>
<evidence type="ECO:0000313" key="2">
    <source>
        <dbReference type="EMBL" id="GAB1313408.1"/>
    </source>
</evidence>
<accession>A0ABQ0G6M0</accession>
<gene>
    <name evidence="2" type="ORF">MFIFM68171_03618</name>
</gene>
<organism evidence="2 3">
    <name type="scientific">Madurella fahalii</name>
    <dbReference type="NCBI Taxonomy" id="1157608"/>
    <lineage>
        <taxon>Eukaryota</taxon>
        <taxon>Fungi</taxon>
        <taxon>Dikarya</taxon>
        <taxon>Ascomycota</taxon>
        <taxon>Pezizomycotina</taxon>
        <taxon>Sordariomycetes</taxon>
        <taxon>Sordariomycetidae</taxon>
        <taxon>Sordariales</taxon>
        <taxon>Sordariales incertae sedis</taxon>
        <taxon>Madurella</taxon>
    </lineage>
</organism>
<feature type="compositionally biased region" description="Polar residues" evidence="1">
    <location>
        <begin position="17"/>
        <end position="41"/>
    </location>
</feature>
<name>A0ABQ0G6M0_9PEZI</name>
<reference evidence="2 3" key="1">
    <citation type="submission" date="2024-09" db="EMBL/GenBank/DDBJ databases">
        <title>Itraconazole resistance in Madurella fahalii resulting from another homologue of gene encoding cytochrome P450 14-alpha sterol demethylase (CYP51).</title>
        <authorList>
            <person name="Yoshioka I."/>
            <person name="Fahal A.H."/>
            <person name="Kaneko S."/>
            <person name="Yaguchi T."/>
        </authorList>
    </citation>
    <scope>NUCLEOTIDE SEQUENCE [LARGE SCALE GENOMIC DNA]</scope>
    <source>
        <strain evidence="2 3">IFM 68171</strain>
    </source>
</reference>
<feature type="region of interest" description="Disordered" evidence="1">
    <location>
        <begin position="1"/>
        <end position="41"/>
    </location>
</feature>
<feature type="region of interest" description="Disordered" evidence="1">
    <location>
        <begin position="315"/>
        <end position="354"/>
    </location>
</feature>
<dbReference type="EMBL" id="BAAFSV010000002">
    <property type="protein sequence ID" value="GAB1313408.1"/>
    <property type="molecule type" value="Genomic_DNA"/>
</dbReference>
<evidence type="ECO:0000313" key="3">
    <source>
        <dbReference type="Proteomes" id="UP001628179"/>
    </source>
</evidence>
<proteinExistence type="predicted"/>
<keyword evidence="3" id="KW-1185">Reference proteome</keyword>
<sequence length="354" mass="39080">MILDVHVGKSSHHQRHASGSSPSYPISPTDSGYGSSPTTPLTLRQLAKDDGRPLADEWARFVGNESDSDDPFGEADLANTPGNGVTHHGSPWPQTRPATQTPRTTRYRPTFAASLYPRSGSRIQQRGANKSIGRPGVGFLRRPDRFIPARPRQVAELSERFKTGKAPHELTGSERLLRHSGATEDPFYRRRNVEPMTHQFRSQSRSGTTGSRNRVSNVLGPLDQNSAIDDHTGNSTVWTVRDVPFRGTAVNDGRGQLVASGTNARLFRTIFPTALKAEEELEKHKARLAAALGLDRVQRILDVSIAPCREENFSISSKSASATQWNGSEWVKEGPVRTQQKPPRNRELPLSPFK</sequence>
<protein>
    <submittedName>
        <fullName evidence="2">Uncharacterized protein</fullName>
    </submittedName>
</protein>
<dbReference type="GeneID" id="98174362"/>
<dbReference type="Proteomes" id="UP001628179">
    <property type="component" value="Unassembled WGS sequence"/>
</dbReference>
<feature type="compositionally biased region" description="Polar residues" evidence="1">
    <location>
        <begin position="315"/>
        <end position="327"/>
    </location>
</feature>
<feature type="region of interest" description="Disordered" evidence="1">
    <location>
        <begin position="63"/>
        <end position="104"/>
    </location>
</feature>
<feature type="compositionally biased region" description="Low complexity" evidence="1">
    <location>
        <begin position="93"/>
        <end position="104"/>
    </location>
</feature>
<evidence type="ECO:0000256" key="1">
    <source>
        <dbReference type="SAM" id="MobiDB-lite"/>
    </source>
</evidence>